<comment type="caution">
    <text evidence="1">The sequence shown here is derived from an EMBL/GenBank/DDBJ whole genome shotgun (WGS) entry which is preliminary data.</text>
</comment>
<organism evidence="1 2">
    <name type="scientific">Pelosinus fermentans B4</name>
    <dbReference type="NCBI Taxonomy" id="1149862"/>
    <lineage>
        <taxon>Bacteria</taxon>
        <taxon>Bacillati</taxon>
        <taxon>Bacillota</taxon>
        <taxon>Negativicutes</taxon>
        <taxon>Selenomonadales</taxon>
        <taxon>Sporomusaceae</taxon>
        <taxon>Pelosinus</taxon>
    </lineage>
</organism>
<accession>I8R9W0</accession>
<dbReference type="AlphaFoldDB" id="I8R9W0"/>
<dbReference type="RefSeq" id="WP_007938227.1">
    <property type="nucleotide sequence ID" value="NZ_AKVJ01000076.1"/>
</dbReference>
<gene>
    <name evidence="1" type="ORF">FB4_1297</name>
</gene>
<dbReference type="PATRIC" id="fig|1149862.3.peg.4322"/>
<dbReference type="Proteomes" id="UP000004324">
    <property type="component" value="Unassembled WGS sequence"/>
</dbReference>
<reference evidence="1 2" key="1">
    <citation type="journal article" date="2012" name="J. Bacteriol.">
        <title>Draft Genome Sequences for Two Metal-Reducing Pelosinus fermentans Strains Isolated from a Cr(VI)-Contaminated Site and for Type Strain R7.</title>
        <authorList>
            <person name="Brown S.D."/>
            <person name="Podar M."/>
            <person name="Klingeman D.M."/>
            <person name="Johnson C.M."/>
            <person name="Yang Z.K."/>
            <person name="Utturkar S.M."/>
            <person name="Land M.L."/>
            <person name="Mosher J.J."/>
            <person name="Hurt R.A.Jr."/>
            <person name="Phelps T.J."/>
            <person name="Palumbo A.V."/>
            <person name="Arkin A.P."/>
            <person name="Hazen T.C."/>
            <person name="Elias D.A."/>
        </authorList>
    </citation>
    <scope>NUCLEOTIDE SEQUENCE [LARGE SCALE GENOMIC DNA]</scope>
    <source>
        <strain evidence="1 2">B4</strain>
    </source>
</reference>
<evidence type="ECO:0000313" key="1">
    <source>
        <dbReference type="EMBL" id="EIW15608.1"/>
    </source>
</evidence>
<name>I8R9W0_9FIRM</name>
<dbReference type="EMBL" id="AKVJ01000076">
    <property type="protein sequence ID" value="EIW15608.1"/>
    <property type="molecule type" value="Genomic_DNA"/>
</dbReference>
<evidence type="ECO:0000313" key="2">
    <source>
        <dbReference type="Proteomes" id="UP000004324"/>
    </source>
</evidence>
<proteinExistence type="predicted"/>
<keyword evidence="2" id="KW-1185">Reference proteome</keyword>
<protein>
    <submittedName>
        <fullName evidence="1">Uncharacterized protein</fullName>
    </submittedName>
</protein>
<sequence>MDRIPKHHIFIPEMAENTNDFSTNIMAVQFVERFDIQYQTHYNNDNQYHYYNATYIYNKVDMLFYRL</sequence>